<gene>
    <name evidence="1" type="ORF">PFISCL1PPCAC_4204</name>
</gene>
<dbReference type="AlphaFoldDB" id="A0AAV5V040"/>
<feature type="non-terminal residue" evidence="1">
    <location>
        <position position="1"/>
    </location>
</feature>
<reference evidence="1" key="1">
    <citation type="submission" date="2023-10" db="EMBL/GenBank/DDBJ databases">
        <title>Genome assembly of Pristionchus species.</title>
        <authorList>
            <person name="Yoshida K."/>
            <person name="Sommer R.J."/>
        </authorList>
    </citation>
    <scope>NUCLEOTIDE SEQUENCE</scope>
    <source>
        <strain evidence="1">RS5133</strain>
    </source>
</reference>
<dbReference type="Proteomes" id="UP001432322">
    <property type="component" value="Unassembled WGS sequence"/>
</dbReference>
<dbReference type="EMBL" id="BTSY01000002">
    <property type="protein sequence ID" value="GMT12907.1"/>
    <property type="molecule type" value="Genomic_DNA"/>
</dbReference>
<accession>A0AAV5V040</accession>
<comment type="caution">
    <text evidence="1">The sequence shown here is derived from an EMBL/GenBank/DDBJ whole genome shotgun (WGS) entry which is preliminary data.</text>
</comment>
<evidence type="ECO:0008006" key="3">
    <source>
        <dbReference type="Google" id="ProtNLM"/>
    </source>
</evidence>
<keyword evidence="2" id="KW-1185">Reference proteome</keyword>
<sequence>NKYLTIYLGESCYKGVKLRNFDSLLILERKQALMYRRVLVNTLLGGFDAVDVKILAQVTNRLDFRSLKVHFRGANQPNFLDFVRRSHDKIDYVMIRDVSPDPQGIIDLPTMKRLDIGEGSPKCRVPRVSYFANNQ</sequence>
<name>A0AAV5V040_9BILA</name>
<proteinExistence type="predicted"/>
<evidence type="ECO:0000313" key="2">
    <source>
        <dbReference type="Proteomes" id="UP001432322"/>
    </source>
</evidence>
<organism evidence="1 2">
    <name type="scientific">Pristionchus fissidentatus</name>
    <dbReference type="NCBI Taxonomy" id="1538716"/>
    <lineage>
        <taxon>Eukaryota</taxon>
        <taxon>Metazoa</taxon>
        <taxon>Ecdysozoa</taxon>
        <taxon>Nematoda</taxon>
        <taxon>Chromadorea</taxon>
        <taxon>Rhabditida</taxon>
        <taxon>Rhabditina</taxon>
        <taxon>Diplogasteromorpha</taxon>
        <taxon>Diplogasteroidea</taxon>
        <taxon>Neodiplogasteridae</taxon>
        <taxon>Pristionchus</taxon>
    </lineage>
</organism>
<protein>
    <recommendedName>
        <fullName evidence="3">DUF38 domain-containing protein</fullName>
    </recommendedName>
</protein>
<evidence type="ECO:0000313" key="1">
    <source>
        <dbReference type="EMBL" id="GMT12907.1"/>
    </source>
</evidence>